<dbReference type="InterPro" id="IPR049342">
    <property type="entry name" value="TRAF1-6_MATH_dom"/>
</dbReference>
<evidence type="ECO:0000256" key="2">
    <source>
        <dbReference type="ARBA" id="ARBA00022771"/>
    </source>
</evidence>
<dbReference type="GO" id="GO:0008270">
    <property type="term" value="F:zinc ion binding"/>
    <property type="evidence" value="ECO:0007669"/>
    <property type="project" value="UniProtKB-KW"/>
</dbReference>
<dbReference type="InterPro" id="IPR017907">
    <property type="entry name" value="Znf_RING_CS"/>
</dbReference>
<dbReference type="Gene3D" id="3.30.40.10">
    <property type="entry name" value="Zinc/RING finger domain, C3HC4 (zinc finger)"/>
    <property type="match status" value="1"/>
</dbReference>
<sequence length="510" mass="57412">MPPVGWRYTLVGFSIQLDWRPLVFVDPLPTFRVCSACGLVRRKTALLPCFHALCEYCYMQNAQDGTCTCPRDGCPYELPMVVTWEEFHPRELLKLQVKCINEENGCDHVVMAAKMRTHLRRQCEHHAACCPVCSDTVLCKDICAHLRSGCNTKAAPLASQLEGQFQCMDVTQVLPSYEWTLQSAVEEMKACLACLISDSKAQCDRLSGLSSGISIFEERVEGQINRTILVFGESFQAVYNHVYIQNITGQPVTGAREIEALKKELKKELMETMKQNLDTLMNGTRELFVAAKEAEQSLLSKLDLIVELSRKAITVVQNSMVLGSDTSSESHENLADVSTSVTALELGTHISVNVETRYIPQRIPELTPFSLKFPVKDVNSLYSRAYERGFRCYCSPRVYLGGYCVTPGICIINTRGTLALHIGIQLHMGNMDDAVQWTFNHKVKMTVLHPNGHDEIAVEVRKFSNSIFVQRHLQSNKPCFYFTPSLNLTNLINDGYAADDQLRLMYELLP</sequence>
<dbReference type="EMBL" id="JO845064">
    <property type="protein sequence ID" value="AEO36681.1"/>
    <property type="molecule type" value="mRNA"/>
</dbReference>
<dbReference type="InterPro" id="IPR013083">
    <property type="entry name" value="Znf_RING/FYVE/PHD"/>
</dbReference>
<name>G3MT63_AMBMU</name>
<dbReference type="SUPFAM" id="SSF49599">
    <property type="entry name" value="TRAF domain-like"/>
    <property type="match status" value="2"/>
</dbReference>
<evidence type="ECO:0000256" key="3">
    <source>
        <dbReference type="ARBA" id="ARBA00022833"/>
    </source>
</evidence>
<dbReference type="PROSITE" id="PS00518">
    <property type="entry name" value="ZF_RING_1"/>
    <property type="match status" value="1"/>
</dbReference>
<feature type="domain" description="TRAF1-6 MATH" evidence="4">
    <location>
        <begin position="417"/>
        <end position="502"/>
    </location>
</feature>
<dbReference type="InterPro" id="IPR008974">
    <property type="entry name" value="TRAF-like"/>
</dbReference>
<accession>G3MT63</accession>
<reference evidence="5" key="1">
    <citation type="journal article" date="2011" name="PLoS ONE">
        <title>A deep insight into the sialotranscriptome of the gulf coast tick, Amblyomma maculatum.</title>
        <authorList>
            <person name="Karim S."/>
            <person name="Singh P."/>
            <person name="Ribeiro J.M."/>
        </authorList>
    </citation>
    <scope>NUCLEOTIDE SEQUENCE</scope>
    <source>
        <tissue evidence="5">Salivary gland</tissue>
    </source>
</reference>
<keyword evidence="3" id="KW-0862">Zinc</keyword>
<keyword evidence="2" id="KW-0863">Zinc-finger</keyword>
<organism evidence="5">
    <name type="scientific">Amblyomma maculatum</name>
    <name type="common">Gulf Coast tick</name>
    <dbReference type="NCBI Taxonomy" id="34609"/>
    <lineage>
        <taxon>Eukaryota</taxon>
        <taxon>Metazoa</taxon>
        <taxon>Ecdysozoa</taxon>
        <taxon>Arthropoda</taxon>
        <taxon>Chelicerata</taxon>
        <taxon>Arachnida</taxon>
        <taxon>Acari</taxon>
        <taxon>Parasitiformes</taxon>
        <taxon>Ixodida</taxon>
        <taxon>Ixodoidea</taxon>
        <taxon>Ixodidae</taxon>
        <taxon>Amblyomminae</taxon>
        <taxon>Amblyomma</taxon>
    </lineage>
</organism>
<keyword evidence="1" id="KW-0479">Metal-binding</keyword>
<evidence type="ECO:0000259" key="4">
    <source>
        <dbReference type="Pfam" id="PF21355"/>
    </source>
</evidence>
<dbReference type="Gene3D" id="2.60.210.10">
    <property type="entry name" value="Apoptosis, Tumor Necrosis Factor Receptor Associated Protein 2, Chain A"/>
    <property type="match status" value="1"/>
</dbReference>
<proteinExistence type="evidence at transcript level"/>
<evidence type="ECO:0000313" key="5">
    <source>
        <dbReference type="EMBL" id="AEO36681.1"/>
    </source>
</evidence>
<evidence type="ECO:0000256" key="1">
    <source>
        <dbReference type="ARBA" id="ARBA00022723"/>
    </source>
</evidence>
<dbReference type="CDD" id="cd16449">
    <property type="entry name" value="RING-HC"/>
    <property type="match status" value="1"/>
</dbReference>
<protein>
    <recommendedName>
        <fullName evidence="4">TRAF1-6 MATH domain-containing protein</fullName>
    </recommendedName>
</protein>
<dbReference type="AlphaFoldDB" id="G3MT63"/>
<dbReference type="Pfam" id="PF21355">
    <property type="entry name" value="TRAF-mep_MATH"/>
    <property type="match status" value="1"/>
</dbReference>